<dbReference type="InterPro" id="IPR000225">
    <property type="entry name" value="Armadillo"/>
</dbReference>
<evidence type="ECO:0008006" key="4">
    <source>
        <dbReference type="Google" id="ProtNLM"/>
    </source>
</evidence>
<dbReference type="Proteomes" id="UP000011087">
    <property type="component" value="Unassembled WGS sequence"/>
</dbReference>
<dbReference type="Gene3D" id="1.25.10.10">
    <property type="entry name" value="Leucine-rich Repeat Variant"/>
    <property type="match status" value="1"/>
</dbReference>
<accession>L1JUY6</accession>
<dbReference type="PANTHER" id="PTHR23315:SF7">
    <property type="entry name" value="U-BOX DOMAIN-CONTAINING PROTEIN 4"/>
    <property type="match status" value="1"/>
</dbReference>
<dbReference type="PaxDb" id="55529-EKX52207"/>
<evidence type="ECO:0000313" key="2">
    <source>
        <dbReference type="EnsemblProtists" id="EKX52207"/>
    </source>
</evidence>
<dbReference type="GeneID" id="17309066"/>
<dbReference type="OrthoDB" id="3245100at2759"/>
<dbReference type="EnsemblProtists" id="EKX52207">
    <property type="protein sequence ID" value="EKX52207"/>
    <property type="gene ID" value="GUITHDRAFT_161338"/>
</dbReference>
<dbReference type="InterPro" id="IPR016024">
    <property type="entry name" value="ARM-type_fold"/>
</dbReference>
<reference evidence="2" key="3">
    <citation type="submission" date="2015-06" db="UniProtKB">
        <authorList>
            <consortium name="EnsemblProtists"/>
        </authorList>
    </citation>
    <scope>IDENTIFICATION</scope>
</reference>
<evidence type="ECO:0000313" key="3">
    <source>
        <dbReference type="Proteomes" id="UP000011087"/>
    </source>
</evidence>
<organism evidence="1">
    <name type="scientific">Guillardia theta (strain CCMP2712)</name>
    <name type="common">Cryptophyte</name>
    <dbReference type="NCBI Taxonomy" id="905079"/>
    <lineage>
        <taxon>Eukaryota</taxon>
        <taxon>Cryptophyceae</taxon>
        <taxon>Pyrenomonadales</taxon>
        <taxon>Geminigeraceae</taxon>
        <taxon>Guillardia</taxon>
    </lineage>
</organism>
<reference evidence="1 3" key="1">
    <citation type="journal article" date="2012" name="Nature">
        <title>Algal genomes reveal evolutionary mosaicism and the fate of nucleomorphs.</title>
        <authorList>
            <consortium name="DOE Joint Genome Institute"/>
            <person name="Curtis B.A."/>
            <person name="Tanifuji G."/>
            <person name="Burki F."/>
            <person name="Gruber A."/>
            <person name="Irimia M."/>
            <person name="Maruyama S."/>
            <person name="Arias M.C."/>
            <person name="Ball S.G."/>
            <person name="Gile G.H."/>
            <person name="Hirakawa Y."/>
            <person name="Hopkins J.F."/>
            <person name="Kuo A."/>
            <person name="Rensing S.A."/>
            <person name="Schmutz J."/>
            <person name="Symeonidi A."/>
            <person name="Elias M."/>
            <person name="Eveleigh R.J."/>
            <person name="Herman E.K."/>
            <person name="Klute M.J."/>
            <person name="Nakayama T."/>
            <person name="Obornik M."/>
            <person name="Reyes-Prieto A."/>
            <person name="Armbrust E.V."/>
            <person name="Aves S.J."/>
            <person name="Beiko R.G."/>
            <person name="Coutinho P."/>
            <person name="Dacks J.B."/>
            <person name="Durnford D.G."/>
            <person name="Fast N.M."/>
            <person name="Green B.R."/>
            <person name="Grisdale C.J."/>
            <person name="Hempel F."/>
            <person name="Henrissat B."/>
            <person name="Hoppner M.P."/>
            <person name="Ishida K."/>
            <person name="Kim E."/>
            <person name="Koreny L."/>
            <person name="Kroth P.G."/>
            <person name="Liu Y."/>
            <person name="Malik S.B."/>
            <person name="Maier U.G."/>
            <person name="McRose D."/>
            <person name="Mock T."/>
            <person name="Neilson J.A."/>
            <person name="Onodera N.T."/>
            <person name="Poole A.M."/>
            <person name="Pritham E.J."/>
            <person name="Richards T.A."/>
            <person name="Rocap G."/>
            <person name="Roy S.W."/>
            <person name="Sarai C."/>
            <person name="Schaack S."/>
            <person name="Shirato S."/>
            <person name="Slamovits C.H."/>
            <person name="Spencer D.F."/>
            <person name="Suzuki S."/>
            <person name="Worden A.Z."/>
            <person name="Zauner S."/>
            <person name="Barry K."/>
            <person name="Bell C."/>
            <person name="Bharti A.K."/>
            <person name="Crow J.A."/>
            <person name="Grimwood J."/>
            <person name="Kramer R."/>
            <person name="Lindquist E."/>
            <person name="Lucas S."/>
            <person name="Salamov A."/>
            <person name="McFadden G.I."/>
            <person name="Lane C.E."/>
            <person name="Keeling P.J."/>
            <person name="Gray M.W."/>
            <person name="Grigoriev I.V."/>
            <person name="Archibald J.M."/>
        </authorList>
    </citation>
    <scope>NUCLEOTIDE SEQUENCE</scope>
    <source>
        <strain evidence="1 3">CCMP2712</strain>
    </source>
</reference>
<dbReference type="KEGG" id="gtt:GUITHDRAFT_161338"/>
<dbReference type="RefSeq" id="XP_005839187.1">
    <property type="nucleotide sequence ID" value="XM_005839130.1"/>
</dbReference>
<dbReference type="AlphaFoldDB" id="L1JUY6"/>
<proteinExistence type="predicted"/>
<keyword evidence="3" id="KW-1185">Reference proteome</keyword>
<dbReference type="InterPro" id="IPR011989">
    <property type="entry name" value="ARM-like"/>
</dbReference>
<dbReference type="Pfam" id="PF00514">
    <property type="entry name" value="Arm"/>
    <property type="match status" value="1"/>
</dbReference>
<dbReference type="EMBL" id="JH992973">
    <property type="protein sequence ID" value="EKX52207.1"/>
    <property type="molecule type" value="Genomic_DNA"/>
</dbReference>
<dbReference type="SMART" id="SM00185">
    <property type="entry name" value="ARM"/>
    <property type="match status" value="2"/>
</dbReference>
<sequence>MHGQRTCGEHEVAHVPSHAMEEISSSDMLMDETADVVPDADISRMIHELSSEDEHEVSAAAEFLFERAHTSHMKSFQNKEQMRMEGAIPSLVQVLSCPLSEARYNACSALSELAFQNKSNCLAILNTPGALESLTNLMSMREEVHQDDACLVINNCAAFCSEFCHRISLQPGLVDCLKKLATHGCFNSRNVAVGALNCLSRCERAREVLLKQRIVEDALIPVLQEQGTGDKFEARLSRAAMALANLVGDDPSCVLGEEQHRQILANTVRILGFASQGKSWAGIHFAPYGVLYPFRKLASNPSIHTHIVECGMVESLARCIQDRHKFEETGSTLELALSVTKGLMEYAEHHSQLRQAGMIRLMRLIKTDMCVNDECKEMAGEIMEKLLEGHLAVWMSQHPRLGGQSPLHLLDEFVTGIILDHAFEHH</sequence>
<dbReference type="SUPFAM" id="SSF48371">
    <property type="entry name" value="ARM repeat"/>
    <property type="match status" value="1"/>
</dbReference>
<gene>
    <name evidence="1" type="ORF">GUITHDRAFT_161338</name>
</gene>
<evidence type="ECO:0000313" key="1">
    <source>
        <dbReference type="EMBL" id="EKX52207.1"/>
    </source>
</evidence>
<name>L1JUY6_GUITC</name>
<protein>
    <recommendedName>
        <fullName evidence="4">Protein HGH1 homolog</fullName>
    </recommendedName>
</protein>
<dbReference type="HOGENOM" id="CLU_662979_0_0_1"/>
<reference evidence="3" key="2">
    <citation type="submission" date="2012-11" db="EMBL/GenBank/DDBJ databases">
        <authorList>
            <person name="Kuo A."/>
            <person name="Curtis B.A."/>
            <person name="Tanifuji G."/>
            <person name="Burki F."/>
            <person name="Gruber A."/>
            <person name="Irimia M."/>
            <person name="Maruyama S."/>
            <person name="Arias M.C."/>
            <person name="Ball S.G."/>
            <person name="Gile G.H."/>
            <person name="Hirakawa Y."/>
            <person name="Hopkins J.F."/>
            <person name="Rensing S.A."/>
            <person name="Schmutz J."/>
            <person name="Symeonidi A."/>
            <person name="Elias M."/>
            <person name="Eveleigh R.J."/>
            <person name="Herman E.K."/>
            <person name="Klute M.J."/>
            <person name="Nakayama T."/>
            <person name="Obornik M."/>
            <person name="Reyes-Prieto A."/>
            <person name="Armbrust E.V."/>
            <person name="Aves S.J."/>
            <person name="Beiko R.G."/>
            <person name="Coutinho P."/>
            <person name="Dacks J.B."/>
            <person name="Durnford D.G."/>
            <person name="Fast N.M."/>
            <person name="Green B.R."/>
            <person name="Grisdale C."/>
            <person name="Hempe F."/>
            <person name="Henrissat B."/>
            <person name="Hoppner M.P."/>
            <person name="Ishida K.-I."/>
            <person name="Kim E."/>
            <person name="Koreny L."/>
            <person name="Kroth P.G."/>
            <person name="Liu Y."/>
            <person name="Malik S.-B."/>
            <person name="Maier U.G."/>
            <person name="McRose D."/>
            <person name="Mock T."/>
            <person name="Neilson J.A."/>
            <person name="Onodera N.T."/>
            <person name="Poole A.M."/>
            <person name="Pritham E.J."/>
            <person name="Richards T.A."/>
            <person name="Rocap G."/>
            <person name="Roy S.W."/>
            <person name="Sarai C."/>
            <person name="Schaack S."/>
            <person name="Shirato S."/>
            <person name="Slamovits C.H."/>
            <person name="Spencer D.F."/>
            <person name="Suzuki S."/>
            <person name="Worden A.Z."/>
            <person name="Zauner S."/>
            <person name="Barry K."/>
            <person name="Bell C."/>
            <person name="Bharti A.K."/>
            <person name="Crow J.A."/>
            <person name="Grimwood J."/>
            <person name="Kramer R."/>
            <person name="Lindquist E."/>
            <person name="Lucas S."/>
            <person name="Salamov A."/>
            <person name="McFadden G.I."/>
            <person name="Lane C.E."/>
            <person name="Keeling P.J."/>
            <person name="Gray M.W."/>
            <person name="Grigoriev I.V."/>
            <person name="Archibald J.M."/>
        </authorList>
    </citation>
    <scope>NUCLEOTIDE SEQUENCE</scope>
    <source>
        <strain evidence="3">CCMP2712</strain>
    </source>
</reference>
<dbReference type="PANTHER" id="PTHR23315">
    <property type="entry name" value="U BOX DOMAIN-CONTAINING"/>
    <property type="match status" value="1"/>
</dbReference>